<keyword evidence="7" id="KW-1185">Reference proteome</keyword>
<dbReference type="OMA" id="FYSEESH"/>
<dbReference type="InterPro" id="IPR032675">
    <property type="entry name" value="LRR_dom_sf"/>
</dbReference>
<dbReference type="Gene3D" id="3.80.10.10">
    <property type="entry name" value="Ribonuclease Inhibitor"/>
    <property type="match status" value="2"/>
</dbReference>
<reference evidence="8" key="1">
    <citation type="submission" date="2017-02" db="UniProtKB">
        <authorList>
            <consortium name="WormBaseParasite"/>
        </authorList>
    </citation>
    <scope>IDENTIFICATION</scope>
</reference>
<reference evidence="6 7" key="2">
    <citation type="submission" date="2018-11" db="EMBL/GenBank/DDBJ databases">
        <authorList>
            <consortium name="Pathogen Informatics"/>
        </authorList>
    </citation>
    <scope>NUCLEOTIDE SEQUENCE [LARGE SCALE GENOMIC DNA]</scope>
</reference>
<dbReference type="GO" id="GO:0031267">
    <property type="term" value="F:small GTPase binding"/>
    <property type="evidence" value="ECO:0007669"/>
    <property type="project" value="TreeGrafter"/>
</dbReference>
<dbReference type="InterPro" id="IPR001611">
    <property type="entry name" value="Leu-rich_rpt"/>
</dbReference>
<evidence type="ECO:0000256" key="5">
    <source>
        <dbReference type="ARBA" id="ARBA00023242"/>
    </source>
</evidence>
<dbReference type="PANTHER" id="PTHR24113">
    <property type="entry name" value="RAN GTPASE-ACTIVATING PROTEIN 1"/>
    <property type="match status" value="1"/>
</dbReference>
<evidence type="ECO:0000313" key="7">
    <source>
        <dbReference type="Proteomes" id="UP000276776"/>
    </source>
</evidence>
<dbReference type="PROSITE" id="PS51450">
    <property type="entry name" value="LRR"/>
    <property type="match status" value="1"/>
</dbReference>
<dbReference type="EMBL" id="UYYF01004397">
    <property type="protein sequence ID" value="VDN03531.1"/>
    <property type="molecule type" value="Genomic_DNA"/>
</dbReference>
<evidence type="ECO:0000256" key="3">
    <source>
        <dbReference type="ARBA" id="ARBA00022614"/>
    </source>
</evidence>
<keyword evidence="5" id="KW-0539">Nucleus</keyword>
<dbReference type="WBParaSite" id="TCLT_0000621101-mRNA-1">
    <property type="protein sequence ID" value="TCLT_0000621101-mRNA-1"/>
    <property type="gene ID" value="TCLT_0000621101"/>
</dbReference>
<dbReference type="CDD" id="cd00116">
    <property type="entry name" value="LRR_RI"/>
    <property type="match status" value="1"/>
</dbReference>
<comment type="subcellular location">
    <subcellularLocation>
        <location evidence="1">Nucleus</location>
    </subcellularLocation>
</comment>
<evidence type="ECO:0000256" key="1">
    <source>
        <dbReference type="ARBA" id="ARBA00004123"/>
    </source>
</evidence>
<dbReference type="OrthoDB" id="184583at2759"/>
<keyword evidence="2" id="KW-0343">GTPase activation</keyword>
<evidence type="ECO:0000313" key="6">
    <source>
        <dbReference type="EMBL" id="VDN03531.1"/>
    </source>
</evidence>
<dbReference type="PANTHER" id="PTHR24113:SF12">
    <property type="entry name" value="RAN GTPASE-ACTIVATING PROTEIN 1"/>
    <property type="match status" value="1"/>
</dbReference>
<evidence type="ECO:0000256" key="2">
    <source>
        <dbReference type="ARBA" id="ARBA00022468"/>
    </source>
</evidence>
<protein>
    <submittedName>
        <fullName evidence="8">RanGAP1_C domain-containing protein</fullName>
    </submittedName>
</protein>
<organism evidence="8">
    <name type="scientific">Thelazia callipaeda</name>
    <name type="common">Oriental eyeworm</name>
    <name type="synonym">Parasitic nematode</name>
    <dbReference type="NCBI Taxonomy" id="103827"/>
    <lineage>
        <taxon>Eukaryota</taxon>
        <taxon>Metazoa</taxon>
        <taxon>Ecdysozoa</taxon>
        <taxon>Nematoda</taxon>
        <taxon>Chromadorea</taxon>
        <taxon>Rhabditida</taxon>
        <taxon>Spirurina</taxon>
        <taxon>Spiruromorpha</taxon>
        <taxon>Thelazioidea</taxon>
        <taxon>Thelaziidae</taxon>
        <taxon>Thelazia</taxon>
    </lineage>
</organism>
<keyword evidence="3" id="KW-0433">Leucine-rich repeat</keyword>
<dbReference type="GO" id="GO:0048471">
    <property type="term" value="C:perinuclear region of cytoplasm"/>
    <property type="evidence" value="ECO:0007669"/>
    <property type="project" value="TreeGrafter"/>
</dbReference>
<accession>A0A0N5D097</accession>
<proteinExistence type="predicted"/>
<dbReference type="SUPFAM" id="SSF52047">
    <property type="entry name" value="RNI-like"/>
    <property type="match status" value="2"/>
</dbReference>
<dbReference type="STRING" id="103827.A0A0N5D097"/>
<keyword evidence="4" id="KW-0677">Repeat</keyword>
<dbReference type="GO" id="GO:0005634">
    <property type="term" value="C:nucleus"/>
    <property type="evidence" value="ECO:0007669"/>
    <property type="project" value="UniProtKB-SubCell"/>
</dbReference>
<gene>
    <name evidence="6" type="ORF">TCLT_LOCUS6200</name>
</gene>
<dbReference type="GO" id="GO:0006913">
    <property type="term" value="P:nucleocytoplasmic transport"/>
    <property type="evidence" value="ECO:0007669"/>
    <property type="project" value="TreeGrafter"/>
</dbReference>
<dbReference type="InterPro" id="IPR027038">
    <property type="entry name" value="RanGap"/>
</dbReference>
<dbReference type="Pfam" id="PF13516">
    <property type="entry name" value="LRR_6"/>
    <property type="match status" value="5"/>
</dbReference>
<dbReference type="Proteomes" id="UP000276776">
    <property type="component" value="Unassembled WGS sequence"/>
</dbReference>
<evidence type="ECO:0000256" key="4">
    <source>
        <dbReference type="ARBA" id="ARBA00022737"/>
    </source>
</evidence>
<dbReference type="GO" id="GO:0005096">
    <property type="term" value="F:GTPase activator activity"/>
    <property type="evidence" value="ECO:0007669"/>
    <property type="project" value="UniProtKB-KW"/>
</dbReference>
<dbReference type="GO" id="GO:0005829">
    <property type="term" value="C:cytosol"/>
    <property type="evidence" value="ECO:0007669"/>
    <property type="project" value="TreeGrafter"/>
</dbReference>
<name>A0A0N5D097_THECL</name>
<dbReference type="SMART" id="SM00368">
    <property type="entry name" value="LRR_RI"/>
    <property type="match status" value="13"/>
</dbReference>
<sequence>MSRGAIEVNGEWLLSFRDEQQKLDNENDAKEIVQAIENADVVEVLDLRGNTVGVRAGERLACALKSHPELKRALWSDMFTGRMKEEIPPVLRSLCTAMMSCGTRLVELDLSDNAFGPIGAEGIEKFLESTSAYSLEVLKLNNNGLGAGGIVIANALINCYKNARKDEQNFRLKTFIAGRNRLEDPGAFALANAFQVLGSLEEVAMYQDGIRPKGIEALAKSFYHNPNLKIINLSDNTFTVSGACAIAQVVRSLTKLEVLDFGDCLCRDKGALAIITNIAPSHHLHLKEINLSGNELSPRVIKAVLAKVNQGFCLNSLVLHTNNMGSQFDYVRSKCQKYNFIDLGKESDDQGTLDEDEDSSVEYGELYSGKSDFENSSNENDEETKNFVETDLGIKLDSILKFDSTESTISFRNQKWNTEGSAESVIQLLLSRQLVKVLDLEDNNIGDGVCRKIAEALRERSQRCMDSLEELNLSRNNITAVGISNLADSFKMNPLLKVIILSGNILKVEGAVAVAKALPSLHLLEVLDLSSCACQEHGIMTVVANLSSSVHLRLKTLDFSSNGLGADIIKKIVCVFSSSGFHLERLSLHSNNIGNQFNELKDAFSTIRFLDLGSERSGQGILVKQEITLSQAEHESVNGEDIKDHELDNSTLTMTDLHGRTQEITAALLCSFCSLLSTENSEKLELEQKVITLADAILIEAKKVKRTPISAVESICNQLLAFAGAVQVGFLSAY</sequence>
<evidence type="ECO:0000313" key="8">
    <source>
        <dbReference type="WBParaSite" id="TCLT_0000621101-mRNA-1"/>
    </source>
</evidence>
<dbReference type="AlphaFoldDB" id="A0A0N5D097"/>
<dbReference type="FunFam" id="3.80.10.10:FF:000142">
    <property type="entry name" value="Ran GTPase activating protein 1"/>
    <property type="match status" value="1"/>
</dbReference>